<proteinExistence type="predicted"/>
<dbReference type="RefSeq" id="WP_245728597.1">
    <property type="nucleotide sequence ID" value="NZ_FNXG01000001.1"/>
</dbReference>
<sequence length="89" mass="9651">MTKDAPGIERAGPDFSVDAGLLADSFGITQAQVQQEMRAGGITSRCEAGVDEDAGRWRLTFHRGERAVRFIVDDAGQVLTRVSFPIRTA</sequence>
<dbReference type="STRING" id="65735.SAMN04488075_0797"/>
<reference evidence="2" key="1">
    <citation type="submission" date="2016-10" db="EMBL/GenBank/DDBJ databases">
        <authorList>
            <person name="Varghese N."/>
            <person name="Submissions S."/>
        </authorList>
    </citation>
    <scope>NUCLEOTIDE SEQUENCE [LARGE SCALE GENOMIC DNA]</scope>
    <source>
        <strain evidence="2">DSM 11593</strain>
    </source>
</reference>
<organism evidence="1 2">
    <name type="scientific">Paracoccus alkenifer</name>
    <dbReference type="NCBI Taxonomy" id="65735"/>
    <lineage>
        <taxon>Bacteria</taxon>
        <taxon>Pseudomonadati</taxon>
        <taxon>Pseudomonadota</taxon>
        <taxon>Alphaproteobacteria</taxon>
        <taxon>Rhodobacterales</taxon>
        <taxon>Paracoccaceae</taxon>
        <taxon>Paracoccus</taxon>
    </lineage>
</organism>
<dbReference type="Proteomes" id="UP000199125">
    <property type="component" value="Unassembled WGS sequence"/>
</dbReference>
<keyword evidence="2" id="KW-1185">Reference proteome</keyword>
<evidence type="ECO:0000313" key="2">
    <source>
        <dbReference type="Proteomes" id="UP000199125"/>
    </source>
</evidence>
<name>A0A1H6KAX0_9RHOB</name>
<accession>A0A1H6KAX0</accession>
<dbReference type="EMBL" id="FNXG01000001">
    <property type="protein sequence ID" value="SEH68928.1"/>
    <property type="molecule type" value="Genomic_DNA"/>
</dbReference>
<dbReference type="InterPro" id="IPR045389">
    <property type="entry name" value="DUF6522"/>
</dbReference>
<gene>
    <name evidence="1" type="ORF">SAMN04488075_0797</name>
</gene>
<evidence type="ECO:0000313" key="1">
    <source>
        <dbReference type="EMBL" id="SEH68928.1"/>
    </source>
</evidence>
<evidence type="ECO:0008006" key="3">
    <source>
        <dbReference type="Google" id="ProtNLM"/>
    </source>
</evidence>
<protein>
    <recommendedName>
        <fullName evidence="3">Peptidase propeptide and YPEB domain-containing protein</fullName>
    </recommendedName>
</protein>
<dbReference type="AlphaFoldDB" id="A0A1H6KAX0"/>
<dbReference type="Pfam" id="PF20132">
    <property type="entry name" value="DUF6522"/>
    <property type="match status" value="1"/>
</dbReference>